<dbReference type="NCBIfam" id="NF006505">
    <property type="entry name" value="PRK08939.1"/>
    <property type="match status" value="1"/>
</dbReference>
<reference evidence="2 3" key="1">
    <citation type="submission" date="2019-12" db="EMBL/GenBank/DDBJ databases">
        <title>Whole-genome analyses of novel actinobacteria.</title>
        <authorList>
            <person name="Sahin N."/>
            <person name="Saygin H."/>
        </authorList>
    </citation>
    <scope>NUCLEOTIDE SEQUENCE [LARGE SCALE GENOMIC DNA]</scope>
    <source>
        <strain evidence="2 3">KC615</strain>
    </source>
</reference>
<dbReference type="AlphaFoldDB" id="A0A6I4W027"/>
<dbReference type="Gene3D" id="3.40.50.300">
    <property type="entry name" value="P-loop containing nucleotide triphosphate hydrolases"/>
    <property type="match status" value="1"/>
</dbReference>
<dbReference type="InterPro" id="IPR027417">
    <property type="entry name" value="P-loop_NTPase"/>
</dbReference>
<dbReference type="CDD" id="cd00009">
    <property type="entry name" value="AAA"/>
    <property type="match status" value="1"/>
</dbReference>
<dbReference type="SUPFAM" id="SSF52540">
    <property type="entry name" value="P-loop containing nucleoside triphosphate hydrolases"/>
    <property type="match status" value="1"/>
</dbReference>
<keyword evidence="3" id="KW-1185">Reference proteome</keyword>
<name>A0A6I4W027_9BACL</name>
<dbReference type="GO" id="GO:0006260">
    <property type="term" value="P:DNA replication"/>
    <property type="evidence" value="ECO:0007669"/>
    <property type="project" value="TreeGrafter"/>
</dbReference>
<dbReference type="Pfam" id="PF01695">
    <property type="entry name" value="IstB_IS21"/>
    <property type="match status" value="1"/>
</dbReference>
<protein>
    <submittedName>
        <fullName evidence="2">Primosomal protein DnaI</fullName>
    </submittedName>
</protein>
<dbReference type="Pfam" id="PF07319">
    <property type="entry name" value="DnaI_N"/>
    <property type="match status" value="1"/>
</dbReference>
<evidence type="ECO:0000313" key="2">
    <source>
        <dbReference type="EMBL" id="MXQ55555.1"/>
    </source>
</evidence>
<dbReference type="RefSeq" id="WP_160802907.1">
    <property type="nucleotide sequence ID" value="NZ_WUUL01000015.1"/>
</dbReference>
<organism evidence="2 3">
    <name type="scientific">Shimazuella alba</name>
    <dbReference type="NCBI Taxonomy" id="2690964"/>
    <lineage>
        <taxon>Bacteria</taxon>
        <taxon>Bacillati</taxon>
        <taxon>Bacillota</taxon>
        <taxon>Bacilli</taxon>
        <taxon>Bacillales</taxon>
        <taxon>Thermoactinomycetaceae</taxon>
        <taxon>Shimazuella</taxon>
    </lineage>
</organism>
<proteinExistence type="predicted"/>
<sequence>MKALKQVSPFSSSGAEKAKRTVFARLQQDKSLRKFMQEHPDIPLSTYWRSLPNVGQYVTEKTACETCRGLQGCKNLIAGHTPELLEYNGFLDLQMKPCRYQLAEEELKRRKSLIRCQQIPSDIREATFETFTLESKRAKAFQAALHFCIPFREGKPTKGLYLYGPFGVGKSYLAGAIMNELVFYGVSTLMIHTSALFSEMKDAISQSGQVITEKLEAIKTAPLLILDDIGAESLTPWIRDDILGVILQYRMTEKLPIIFTSNLTLEELEEYFSYTPKGGDEPLKGQRIMERIKHFVQPIYVNGINRRSINNP</sequence>
<dbReference type="SMART" id="SM00382">
    <property type="entry name" value="AAA"/>
    <property type="match status" value="1"/>
</dbReference>
<dbReference type="PANTHER" id="PTHR30050">
    <property type="entry name" value="CHROMOSOMAL REPLICATION INITIATOR PROTEIN DNAA"/>
    <property type="match status" value="1"/>
</dbReference>
<comment type="caution">
    <text evidence="2">The sequence shown here is derived from an EMBL/GenBank/DDBJ whole genome shotgun (WGS) entry which is preliminary data.</text>
</comment>
<dbReference type="PANTHER" id="PTHR30050:SF8">
    <property type="entry name" value="PRIMOSOMAL PROTEIN DNAI"/>
    <property type="match status" value="1"/>
</dbReference>
<evidence type="ECO:0000259" key="1">
    <source>
        <dbReference type="SMART" id="SM00382"/>
    </source>
</evidence>
<evidence type="ECO:0000313" key="3">
    <source>
        <dbReference type="Proteomes" id="UP000430692"/>
    </source>
</evidence>
<dbReference type="InterPro" id="IPR003593">
    <property type="entry name" value="AAA+_ATPase"/>
</dbReference>
<dbReference type="Proteomes" id="UP000430692">
    <property type="component" value="Unassembled WGS sequence"/>
</dbReference>
<accession>A0A6I4W027</accession>
<feature type="domain" description="AAA+ ATPase" evidence="1">
    <location>
        <begin position="156"/>
        <end position="305"/>
    </location>
</feature>
<gene>
    <name evidence="2" type="primary">dnaI</name>
    <name evidence="2" type="ORF">GSM42_17880</name>
</gene>
<dbReference type="InterPro" id="IPR009928">
    <property type="entry name" value="DnaI_N"/>
</dbReference>
<dbReference type="EMBL" id="WUUL01000015">
    <property type="protein sequence ID" value="MXQ55555.1"/>
    <property type="molecule type" value="Genomic_DNA"/>
</dbReference>
<dbReference type="GO" id="GO:0005524">
    <property type="term" value="F:ATP binding"/>
    <property type="evidence" value="ECO:0007669"/>
    <property type="project" value="InterPro"/>
</dbReference>
<dbReference type="InterPro" id="IPR002611">
    <property type="entry name" value="IstB_ATP-bd"/>
</dbReference>